<keyword evidence="1" id="KW-0732">Signal</keyword>
<feature type="signal peptide" evidence="1">
    <location>
        <begin position="1"/>
        <end position="20"/>
    </location>
</feature>
<keyword evidence="4" id="KW-1185">Reference proteome</keyword>
<proteinExistence type="predicted"/>
<sequence length="565" mass="64250">MHKKILYCFLLFCFSQFEIAGQTFYLKISEIAEANKKKTESLYYIQKHKDYRSIENEWQRLKQTIYKQGYINAKWQPLTKMNDSVFTSEVVFGLKVDSIKISFQPNQIPEHLLKTAALDTLQNTFVIPFSDVEKTMQQLNAGISSLGKPFNKLQLTNIQSETAHVLTAQLVVSGEKQPRYINNIVIKGYELFPKSYLKHYLNIKPGQVLNLESIKVKTDNLQELPFANKIRDSEILFSQDSTILYMYLEKVKSNAFDGFLGFGTNQETSKLELNGYLNLELVNNLNFGESLSLAYRSDENEQTSFQVTIKTPYLFNSPVGAEVALRIFKKDSSFTTTNQRANLIYQLNSKHSISGGILSTTSSNLLATTNLNPLIKDYTSIFYTANYQFRAHTKSGPIVKTPTALQLQIGTGNRNIKSQKVSQLLYDLEAFKTINLNLRNHLFLKAISFGLFSEDYLENELARFGGIKSIRGFEENSLTASLYGVLQTEYRYSLTPELYVHSITDLAYLENQINSQKEKLVSLGLGFALKTKAGLLQFNYATGKTENQNFKLANSKIHLSLSALF</sequence>
<dbReference type="EMBL" id="JBHULS010000003">
    <property type="protein sequence ID" value="MFD2551813.1"/>
    <property type="molecule type" value="Genomic_DNA"/>
</dbReference>
<reference evidence="4" key="1">
    <citation type="journal article" date="2019" name="Int. J. Syst. Evol. Microbiol.">
        <title>The Global Catalogue of Microorganisms (GCM) 10K type strain sequencing project: providing services to taxonomists for standard genome sequencing and annotation.</title>
        <authorList>
            <consortium name="The Broad Institute Genomics Platform"/>
            <consortium name="The Broad Institute Genome Sequencing Center for Infectious Disease"/>
            <person name="Wu L."/>
            <person name="Ma J."/>
        </authorList>
    </citation>
    <scope>NUCLEOTIDE SEQUENCE [LARGE SCALE GENOMIC DNA]</scope>
    <source>
        <strain evidence="4">KCTC 42587</strain>
    </source>
</reference>
<evidence type="ECO:0000259" key="2">
    <source>
        <dbReference type="Pfam" id="PF07244"/>
    </source>
</evidence>
<accession>A0ABW5KTP0</accession>
<dbReference type="InterPro" id="IPR010827">
    <property type="entry name" value="BamA/TamA_POTRA"/>
</dbReference>
<feature type="chain" id="PRO_5047463086" evidence="1">
    <location>
        <begin position="21"/>
        <end position="565"/>
    </location>
</feature>
<evidence type="ECO:0000313" key="3">
    <source>
        <dbReference type="EMBL" id="MFD2551813.1"/>
    </source>
</evidence>
<dbReference type="Proteomes" id="UP001597472">
    <property type="component" value="Unassembled WGS sequence"/>
</dbReference>
<feature type="domain" description="POTRA" evidence="2">
    <location>
        <begin position="180"/>
        <end position="230"/>
    </location>
</feature>
<protein>
    <submittedName>
        <fullName evidence="3">POTRA domain-containing protein</fullName>
    </submittedName>
</protein>
<dbReference type="Gene3D" id="2.40.160.50">
    <property type="entry name" value="membrane protein fhac: a member of the omp85/tpsb transporter family"/>
    <property type="match status" value="1"/>
</dbReference>
<comment type="caution">
    <text evidence="3">The sequence shown here is derived from an EMBL/GenBank/DDBJ whole genome shotgun (WGS) entry which is preliminary data.</text>
</comment>
<gene>
    <name evidence="3" type="ORF">ACFSQP_08295</name>
</gene>
<evidence type="ECO:0000313" key="4">
    <source>
        <dbReference type="Proteomes" id="UP001597472"/>
    </source>
</evidence>
<evidence type="ECO:0000256" key="1">
    <source>
        <dbReference type="SAM" id="SignalP"/>
    </source>
</evidence>
<dbReference type="RefSeq" id="WP_376893325.1">
    <property type="nucleotide sequence ID" value="NZ_JBHULS010000003.1"/>
</dbReference>
<dbReference type="Pfam" id="PF07244">
    <property type="entry name" value="POTRA"/>
    <property type="match status" value="1"/>
</dbReference>
<organism evidence="3 4">
    <name type="scientific">Bizionia sediminis</name>
    <dbReference type="NCBI Taxonomy" id="1737064"/>
    <lineage>
        <taxon>Bacteria</taxon>
        <taxon>Pseudomonadati</taxon>
        <taxon>Bacteroidota</taxon>
        <taxon>Flavobacteriia</taxon>
        <taxon>Flavobacteriales</taxon>
        <taxon>Flavobacteriaceae</taxon>
        <taxon>Bizionia</taxon>
    </lineage>
</organism>
<name>A0ABW5KTP0_9FLAO</name>